<dbReference type="InterPro" id="IPR018062">
    <property type="entry name" value="HTH_AraC-typ_CS"/>
</dbReference>
<feature type="domain" description="HTH araC/xylS-type" evidence="4">
    <location>
        <begin position="207"/>
        <end position="305"/>
    </location>
</feature>
<dbReference type="EMBL" id="JAUSRF010000001">
    <property type="protein sequence ID" value="MDP9835701.1"/>
    <property type="molecule type" value="Genomic_DNA"/>
</dbReference>
<keyword evidence="6" id="KW-1185">Reference proteome</keyword>
<proteinExistence type="predicted"/>
<evidence type="ECO:0000313" key="6">
    <source>
        <dbReference type="Proteomes" id="UP001241472"/>
    </source>
</evidence>
<dbReference type="InterPro" id="IPR018060">
    <property type="entry name" value="HTH_AraC"/>
</dbReference>
<reference evidence="5 6" key="1">
    <citation type="submission" date="2023-07" db="EMBL/GenBank/DDBJ databases">
        <title>Sorghum-associated microbial communities from plants grown in Nebraska, USA.</title>
        <authorList>
            <person name="Schachtman D."/>
        </authorList>
    </citation>
    <scope>NUCLEOTIDE SEQUENCE [LARGE SCALE GENOMIC DNA]</scope>
    <source>
        <strain evidence="5 6">DS1307</strain>
    </source>
</reference>
<comment type="caution">
    <text evidence="5">The sequence shown here is derived from an EMBL/GenBank/DDBJ whole genome shotgun (WGS) entry which is preliminary data.</text>
</comment>
<evidence type="ECO:0000313" key="5">
    <source>
        <dbReference type="EMBL" id="MDP9835701.1"/>
    </source>
</evidence>
<evidence type="ECO:0000256" key="3">
    <source>
        <dbReference type="ARBA" id="ARBA00023163"/>
    </source>
</evidence>
<organism evidence="5 6">
    <name type="scientific">Neorhizobium huautlense</name>
    <dbReference type="NCBI Taxonomy" id="67774"/>
    <lineage>
        <taxon>Bacteria</taxon>
        <taxon>Pseudomonadati</taxon>
        <taxon>Pseudomonadota</taxon>
        <taxon>Alphaproteobacteria</taxon>
        <taxon>Hyphomicrobiales</taxon>
        <taxon>Rhizobiaceae</taxon>
        <taxon>Rhizobium/Agrobacterium group</taxon>
        <taxon>Neorhizobium</taxon>
    </lineage>
</organism>
<name>A0ABT9PNA4_9HYPH</name>
<dbReference type="PANTHER" id="PTHR47893">
    <property type="entry name" value="REGULATORY PROTEIN PCHR"/>
    <property type="match status" value="1"/>
</dbReference>
<keyword evidence="1" id="KW-0805">Transcription regulation</keyword>
<evidence type="ECO:0000256" key="1">
    <source>
        <dbReference type="ARBA" id="ARBA00023015"/>
    </source>
</evidence>
<dbReference type="Proteomes" id="UP001241472">
    <property type="component" value="Unassembled WGS sequence"/>
</dbReference>
<dbReference type="InterPro" id="IPR020449">
    <property type="entry name" value="Tscrpt_reg_AraC-type_HTH"/>
</dbReference>
<dbReference type="PROSITE" id="PS01124">
    <property type="entry name" value="HTH_ARAC_FAMILY_2"/>
    <property type="match status" value="1"/>
</dbReference>
<evidence type="ECO:0000256" key="2">
    <source>
        <dbReference type="ARBA" id="ARBA00023125"/>
    </source>
</evidence>
<dbReference type="RefSeq" id="WP_306830574.1">
    <property type="nucleotide sequence ID" value="NZ_JAUSRF010000001.1"/>
</dbReference>
<dbReference type="Pfam" id="PF12833">
    <property type="entry name" value="HTH_18"/>
    <property type="match status" value="1"/>
</dbReference>
<sequence>MKQQIRQFDDINVVGLEHEAGDGLHAEVMQLDHGIKLTMVKGEIAEDRKFPLPLRRHALTMVFVAVGSVSLAAKAPHGRVVLGAGDAGLLSAGFAFGPTILSASEELSAVFVELPRAYMAKVFGELCPDGLKAFVENDPSERVYREITSCASIQSVLHQMSAAPVGVSLRSLFLTSKTYELVALGLERLSIENCDCRLTPADVERLKRARDILSENLSDPPSLIALAHEVGINDFKLKKGFKVLFDNTPFGYLKERRMIAARSALMKGEQSVTTVANQVGYTNLGHFAAAFRKQFGTTPKAMKKVSRIQISGAAIRNGMMGEAAV</sequence>
<keyword evidence="3" id="KW-0804">Transcription</keyword>
<dbReference type="InterPro" id="IPR009057">
    <property type="entry name" value="Homeodomain-like_sf"/>
</dbReference>
<dbReference type="PANTHER" id="PTHR47893:SF1">
    <property type="entry name" value="REGULATORY PROTEIN PCHR"/>
    <property type="match status" value="1"/>
</dbReference>
<dbReference type="PROSITE" id="PS00041">
    <property type="entry name" value="HTH_ARAC_FAMILY_1"/>
    <property type="match status" value="1"/>
</dbReference>
<keyword evidence="2" id="KW-0238">DNA-binding</keyword>
<dbReference type="SMART" id="SM00342">
    <property type="entry name" value="HTH_ARAC"/>
    <property type="match status" value="1"/>
</dbReference>
<accession>A0ABT9PNA4</accession>
<dbReference type="PRINTS" id="PR00032">
    <property type="entry name" value="HTHARAC"/>
</dbReference>
<protein>
    <submittedName>
        <fullName evidence="5">AraC-like DNA-binding protein</fullName>
    </submittedName>
</protein>
<dbReference type="SUPFAM" id="SSF46689">
    <property type="entry name" value="Homeodomain-like"/>
    <property type="match status" value="2"/>
</dbReference>
<evidence type="ECO:0000259" key="4">
    <source>
        <dbReference type="PROSITE" id="PS01124"/>
    </source>
</evidence>
<dbReference type="InterPro" id="IPR053142">
    <property type="entry name" value="PchR_regulatory_protein"/>
</dbReference>
<dbReference type="Gene3D" id="1.10.10.60">
    <property type="entry name" value="Homeodomain-like"/>
    <property type="match status" value="1"/>
</dbReference>
<gene>
    <name evidence="5" type="ORF">J2T09_000442</name>
</gene>